<dbReference type="RefSeq" id="WP_378255225.1">
    <property type="nucleotide sequence ID" value="NZ_JBHSIT010000004.1"/>
</dbReference>
<reference evidence="3" key="1">
    <citation type="journal article" date="2019" name="Int. J. Syst. Evol. Microbiol.">
        <title>The Global Catalogue of Microorganisms (GCM) 10K type strain sequencing project: providing services to taxonomists for standard genome sequencing and annotation.</title>
        <authorList>
            <consortium name="The Broad Institute Genomics Platform"/>
            <consortium name="The Broad Institute Genome Sequencing Center for Infectious Disease"/>
            <person name="Wu L."/>
            <person name="Ma J."/>
        </authorList>
    </citation>
    <scope>NUCLEOTIDE SEQUENCE [LARGE SCALE GENOMIC DNA]</scope>
    <source>
        <strain evidence="3">KLKA75</strain>
    </source>
</reference>
<evidence type="ECO:0000313" key="3">
    <source>
        <dbReference type="Proteomes" id="UP001595872"/>
    </source>
</evidence>
<keyword evidence="1" id="KW-0732">Signal</keyword>
<name>A0ABV9TY90_9ACTN</name>
<evidence type="ECO:0000256" key="1">
    <source>
        <dbReference type="SAM" id="SignalP"/>
    </source>
</evidence>
<feature type="signal peptide" evidence="1">
    <location>
        <begin position="1"/>
        <end position="32"/>
    </location>
</feature>
<dbReference type="Proteomes" id="UP001595872">
    <property type="component" value="Unassembled WGS sequence"/>
</dbReference>
<sequence>MSTIRVHAARATVAALTLSAALAIAPGTPAHADDTPLVSCDTGYIQQTISPGLTALPTFNTVTVTGTFGPCVNQVLDPDHTYGVYTATASGVISCTINAPITNATGTVDWQDASHHHTGSSHFSGGITLSQRPVGETVGIVVATIDSGHDNDFAGHPINVTSARLNFDPTQCLESGIKSVAGPGTLQVLP</sequence>
<protein>
    <recommendedName>
        <fullName evidence="4">CHRD domain-containing protein</fullName>
    </recommendedName>
</protein>
<feature type="chain" id="PRO_5046399324" description="CHRD domain-containing protein" evidence="1">
    <location>
        <begin position="33"/>
        <end position="190"/>
    </location>
</feature>
<keyword evidence="3" id="KW-1185">Reference proteome</keyword>
<dbReference type="EMBL" id="JBHSIT010000004">
    <property type="protein sequence ID" value="MFC4908501.1"/>
    <property type="molecule type" value="Genomic_DNA"/>
</dbReference>
<comment type="caution">
    <text evidence="2">The sequence shown here is derived from an EMBL/GenBank/DDBJ whole genome shotgun (WGS) entry which is preliminary data.</text>
</comment>
<evidence type="ECO:0000313" key="2">
    <source>
        <dbReference type="EMBL" id="MFC4908501.1"/>
    </source>
</evidence>
<proteinExistence type="predicted"/>
<organism evidence="2 3">
    <name type="scientific">Actinomadura gamaensis</name>
    <dbReference type="NCBI Taxonomy" id="1763541"/>
    <lineage>
        <taxon>Bacteria</taxon>
        <taxon>Bacillati</taxon>
        <taxon>Actinomycetota</taxon>
        <taxon>Actinomycetes</taxon>
        <taxon>Streptosporangiales</taxon>
        <taxon>Thermomonosporaceae</taxon>
        <taxon>Actinomadura</taxon>
    </lineage>
</organism>
<evidence type="ECO:0008006" key="4">
    <source>
        <dbReference type="Google" id="ProtNLM"/>
    </source>
</evidence>
<gene>
    <name evidence="2" type="ORF">ACFPCY_14310</name>
</gene>
<accession>A0ABV9TY90</accession>